<dbReference type="Proteomes" id="UP000627715">
    <property type="component" value="Unassembled WGS sequence"/>
</dbReference>
<dbReference type="InterPro" id="IPR025713">
    <property type="entry name" value="MotB-like_N_dom"/>
</dbReference>
<protein>
    <recommendedName>
        <fullName evidence="9">OmpA-like domain-containing protein</fullName>
    </recommendedName>
</protein>
<dbReference type="PROSITE" id="PS51123">
    <property type="entry name" value="OMPA_2"/>
    <property type="match status" value="1"/>
</dbReference>
<evidence type="ECO:0000256" key="6">
    <source>
        <dbReference type="ARBA" id="ARBA00023136"/>
    </source>
</evidence>
<sequence length="287" mass="30754">MSNRYEIDLLDDDSPVEEGEGEAWMMSYLDVMTLLIAFFVLLLAMSEPKTEDIPRPETETGGLDEGDTMAANASITDIQIAPAAAAPGDGLLDGSRSVLPASNSVVDTYNSSVDSDSLADNLDQQARRSLSNEPDTGGLNQELADIASTLSTIAEIGIDASPGTQELTLRIDDSLLFFSGNAELRYAGMMLLKELTPILTDFSGQLSIEGHTDDLPINTAQFPSNWELSSARSLAVLRFLDDDGLDPANMRAVAYADSQPLTANDSSTARATNRRVEIVLREADLGS</sequence>
<dbReference type="GO" id="GO:0005886">
    <property type="term" value="C:plasma membrane"/>
    <property type="evidence" value="ECO:0007669"/>
    <property type="project" value="UniProtKB-SubCell"/>
</dbReference>
<keyword evidence="5 8" id="KW-1133">Transmembrane helix</keyword>
<dbReference type="InterPro" id="IPR050330">
    <property type="entry name" value="Bact_OuterMem_StrucFunc"/>
</dbReference>
<dbReference type="AlphaFoldDB" id="A0A916QLG2"/>
<evidence type="ECO:0000259" key="9">
    <source>
        <dbReference type="PROSITE" id="PS51123"/>
    </source>
</evidence>
<feature type="transmembrane region" description="Helical" evidence="8">
    <location>
        <begin position="23"/>
        <end position="45"/>
    </location>
</feature>
<dbReference type="PANTHER" id="PTHR30329">
    <property type="entry name" value="STATOR ELEMENT OF FLAGELLAR MOTOR COMPLEX"/>
    <property type="match status" value="1"/>
</dbReference>
<evidence type="ECO:0000313" key="11">
    <source>
        <dbReference type="Proteomes" id="UP000627715"/>
    </source>
</evidence>
<dbReference type="RefSeq" id="WP_068810340.1">
    <property type="nucleotide sequence ID" value="NZ_BMIY01000009.1"/>
</dbReference>
<accession>A0A916QLG2</accession>
<dbReference type="OrthoDB" id="9815217at2"/>
<comment type="subcellular location">
    <subcellularLocation>
        <location evidence="1">Cell membrane</location>
        <topology evidence="1">Single-pass membrane protein</topology>
    </subcellularLocation>
</comment>
<dbReference type="InterPro" id="IPR006665">
    <property type="entry name" value="OmpA-like"/>
</dbReference>
<dbReference type="Pfam" id="PF00691">
    <property type="entry name" value="OmpA"/>
    <property type="match status" value="1"/>
</dbReference>
<dbReference type="Pfam" id="PF13677">
    <property type="entry name" value="MotB_plug"/>
    <property type="match status" value="1"/>
</dbReference>
<dbReference type="PANTHER" id="PTHR30329:SF21">
    <property type="entry name" value="LIPOPROTEIN YIAD-RELATED"/>
    <property type="match status" value="1"/>
</dbReference>
<keyword evidence="3" id="KW-1003">Cell membrane</keyword>
<dbReference type="SUPFAM" id="SSF103088">
    <property type="entry name" value="OmpA-like"/>
    <property type="match status" value="1"/>
</dbReference>
<evidence type="ECO:0000256" key="1">
    <source>
        <dbReference type="ARBA" id="ARBA00004162"/>
    </source>
</evidence>
<keyword evidence="6 7" id="KW-0472">Membrane</keyword>
<evidence type="ECO:0000256" key="8">
    <source>
        <dbReference type="SAM" id="Phobius"/>
    </source>
</evidence>
<dbReference type="CDD" id="cd07185">
    <property type="entry name" value="OmpA_C-like"/>
    <property type="match status" value="1"/>
</dbReference>
<organism evidence="10 11">
    <name type="scientific">Pseudohongiella nitratireducens</name>
    <dbReference type="NCBI Taxonomy" id="1768907"/>
    <lineage>
        <taxon>Bacteria</taxon>
        <taxon>Pseudomonadati</taxon>
        <taxon>Pseudomonadota</taxon>
        <taxon>Gammaproteobacteria</taxon>
        <taxon>Pseudomonadales</taxon>
        <taxon>Pseudohongiellaceae</taxon>
        <taxon>Pseudohongiella</taxon>
    </lineage>
</organism>
<dbReference type="EMBL" id="BMIY01000009">
    <property type="protein sequence ID" value="GFZ79037.1"/>
    <property type="molecule type" value="Genomic_DNA"/>
</dbReference>
<feature type="domain" description="OmpA-like" evidence="9">
    <location>
        <begin position="164"/>
        <end position="284"/>
    </location>
</feature>
<comment type="caution">
    <text evidence="10">The sequence shown here is derived from an EMBL/GenBank/DDBJ whole genome shotgun (WGS) entry which is preliminary data.</text>
</comment>
<keyword evidence="4 8" id="KW-0812">Transmembrane</keyword>
<evidence type="ECO:0000256" key="2">
    <source>
        <dbReference type="ARBA" id="ARBA00008914"/>
    </source>
</evidence>
<name>A0A916QLG2_9GAMM</name>
<evidence type="ECO:0000256" key="3">
    <source>
        <dbReference type="ARBA" id="ARBA00022475"/>
    </source>
</evidence>
<dbReference type="Gene3D" id="3.30.1330.60">
    <property type="entry name" value="OmpA-like domain"/>
    <property type="match status" value="1"/>
</dbReference>
<gene>
    <name evidence="10" type="ORF">GCM10011403_22770</name>
</gene>
<dbReference type="InterPro" id="IPR036737">
    <property type="entry name" value="OmpA-like_sf"/>
</dbReference>
<evidence type="ECO:0000313" key="10">
    <source>
        <dbReference type="EMBL" id="GFZ79037.1"/>
    </source>
</evidence>
<proteinExistence type="inferred from homology"/>
<reference evidence="10" key="1">
    <citation type="journal article" date="2014" name="Int. J. Syst. Evol. Microbiol.">
        <title>Complete genome sequence of Corynebacterium casei LMG S-19264T (=DSM 44701T), isolated from a smear-ripened cheese.</title>
        <authorList>
            <consortium name="US DOE Joint Genome Institute (JGI-PGF)"/>
            <person name="Walter F."/>
            <person name="Albersmeier A."/>
            <person name="Kalinowski J."/>
            <person name="Ruckert C."/>
        </authorList>
    </citation>
    <scope>NUCLEOTIDE SEQUENCE</scope>
    <source>
        <strain evidence="10">CGMCC 1.15425</strain>
    </source>
</reference>
<evidence type="ECO:0000256" key="5">
    <source>
        <dbReference type="ARBA" id="ARBA00022989"/>
    </source>
</evidence>
<comment type="similarity">
    <text evidence="2">Belongs to the MotB family.</text>
</comment>
<evidence type="ECO:0000256" key="7">
    <source>
        <dbReference type="PROSITE-ProRule" id="PRU00473"/>
    </source>
</evidence>
<evidence type="ECO:0000256" key="4">
    <source>
        <dbReference type="ARBA" id="ARBA00022692"/>
    </source>
</evidence>
<reference evidence="10" key="2">
    <citation type="submission" date="2020-09" db="EMBL/GenBank/DDBJ databases">
        <authorList>
            <person name="Sun Q."/>
            <person name="Zhou Y."/>
        </authorList>
    </citation>
    <scope>NUCLEOTIDE SEQUENCE</scope>
    <source>
        <strain evidence="10">CGMCC 1.15425</strain>
    </source>
</reference>
<keyword evidence="11" id="KW-1185">Reference proteome</keyword>